<dbReference type="OrthoDB" id="9800872at2"/>
<dbReference type="PANTHER" id="PTHR44086">
    <property type="entry name" value="THIOSULFATE SULFURTRANSFERASE RDL2, MITOCHONDRIAL-RELATED"/>
    <property type="match status" value="1"/>
</dbReference>
<dbReference type="SUPFAM" id="SSF52821">
    <property type="entry name" value="Rhodanese/Cell cycle control phosphatase"/>
    <property type="match status" value="1"/>
</dbReference>
<dbReference type="AlphaFoldDB" id="A0A399EA49"/>
<dbReference type="Proteomes" id="UP000266089">
    <property type="component" value="Unassembled WGS sequence"/>
</dbReference>
<dbReference type="GO" id="GO:0004792">
    <property type="term" value="F:thiosulfate-cyanide sulfurtransferase activity"/>
    <property type="evidence" value="ECO:0007669"/>
    <property type="project" value="UniProtKB-EC"/>
</dbReference>
<evidence type="ECO:0000259" key="1">
    <source>
        <dbReference type="PROSITE" id="PS50206"/>
    </source>
</evidence>
<dbReference type="PANTHER" id="PTHR44086:SF13">
    <property type="entry name" value="THIOSULFATE SULFURTRANSFERASE PSPE"/>
    <property type="match status" value="1"/>
</dbReference>
<dbReference type="EC" id="2.8.1.1" evidence="2"/>
<organism evidence="2 3">
    <name type="scientific">Meiothermus taiwanensis</name>
    <dbReference type="NCBI Taxonomy" id="172827"/>
    <lineage>
        <taxon>Bacteria</taxon>
        <taxon>Thermotogati</taxon>
        <taxon>Deinococcota</taxon>
        <taxon>Deinococci</taxon>
        <taxon>Thermales</taxon>
        <taxon>Thermaceae</taxon>
        <taxon>Meiothermus</taxon>
    </lineage>
</organism>
<feature type="domain" description="Rhodanese" evidence="1">
    <location>
        <begin position="29"/>
        <end position="126"/>
    </location>
</feature>
<dbReference type="CDD" id="cd01447">
    <property type="entry name" value="Polysulfide_ST"/>
    <property type="match status" value="1"/>
</dbReference>
<dbReference type="Pfam" id="PF00581">
    <property type="entry name" value="Rhodanese"/>
    <property type="match status" value="1"/>
</dbReference>
<dbReference type="InterPro" id="IPR001763">
    <property type="entry name" value="Rhodanese-like_dom"/>
</dbReference>
<gene>
    <name evidence="2" type="primary">glpE_4</name>
    <name evidence="2" type="ORF">Mcate_00187</name>
</gene>
<dbReference type="EMBL" id="QWKX01000003">
    <property type="protein sequence ID" value="RIH79750.1"/>
    <property type="molecule type" value="Genomic_DNA"/>
</dbReference>
<dbReference type="SMART" id="SM00450">
    <property type="entry name" value="RHOD"/>
    <property type="match status" value="1"/>
</dbReference>
<evidence type="ECO:0000313" key="3">
    <source>
        <dbReference type="Proteomes" id="UP000266089"/>
    </source>
</evidence>
<comment type="caution">
    <text evidence="2">The sequence shown here is derived from an EMBL/GenBank/DDBJ whole genome shotgun (WGS) entry which is preliminary data.</text>
</comment>
<dbReference type="Gene3D" id="3.40.250.10">
    <property type="entry name" value="Rhodanese-like domain"/>
    <property type="match status" value="1"/>
</dbReference>
<protein>
    <submittedName>
        <fullName evidence="2">Thiosulfate sulfurtransferase GlpE</fullName>
        <ecNumber evidence="2">2.8.1.1</ecNumber>
    </submittedName>
</protein>
<dbReference type="InterPro" id="IPR036873">
    <property type="entry name" value="Rhodanese-like_dom_sf"/>
</dbReference>
<name>A0A399EA49_9DEIN</name>
<proteinExistence type="predicted"/>
<reference evidence="2 3" key="1">
    <citation type="submission" date="2018-08" db="EMBL/GenBank/DDBJ databases">
        <title>Meiothermus cateniformans JCM 15151 genome sequencing project.</title>
        <authorList>
            <person name="Da Costa M.S."/>
            <person name="Albuquerque L."/>
            <person name="Raposo P."/>
            <person name="Froufe H.J.C."/>
            <person name="Barroso C.S."/>
            <person name="Egas C."/>
        </authorList>
    </citation>
    <scope>NUCLEOTIDE SEQUENCE [LARGE SCALE GENOMIC DNA]</scope>
    <source>
        <strain evidence="2 3">JCM 15151</strain>
    </source>
</reference>
<keyword evidence="2" id="KW-0808">Transferase</keyword>
<sequence>MKVGYKKLLEQALAEIETIPVEEAKGYLGHPDYVFVDLRDIRELQREGKIPGAFHAPRGMLEFWIDPESPYHKPIFASGKKFVFYCAGGWRSALAAQTAQRMGLEPVCHIEGGFKAWAEAGGPVERLEGPKDQA</sequence>
<evidence type="ECO:0000313" key="2">
    <source>
        <dbReference type="EMBL" id="RIH79750.1"/>
    </source>
</evidence>
<accession>A0A399EA49</accession>
<dbReference type="PROSITE" id="PS50206">
    <property type="entry name" value="RHODANESE_3"/>
    <property type="match status" value="1"/>
</dbReference>